<feature type="compositionally biased region" description="Polar residues" evidence="1">
    <location>
        <begin position="13"/>
        <end position="26"/>
    </location>
</feature>
<dbReference type="SMART" id="SM00220">
    <property type="entry name" value="S_TKc"/>
    <property type="match status" value="1"/>
</dbReference>
<evidence type="ECO:0000259" key="2">
    <source>
        <dbReference type="PROSITE" id="PS50011"/>
    </source>
</evidence>
<evidence type="ECO:0000256" key="1">
    <source>
        <dbReference type="SAM" id="MobiDB-lite"/>
    </source>
</evidence>
<dbReference type="PROSITE" id="PS00108">
    <property type="entry name" value="PROTEIN_KINASE_ST"/>
    <property type="match status" value="1"/>
</dbReference>
<dbReference type="EMBL" id="JAUJDW010000035">
    <property type="protein sequence ID" value="KAK0650536.1"/>
    <property type="molecule type" value="Genomic_DNA"/>
</dbReference>
<gene>
    <name evidence="3" type="primary">PHKG1</name>
    <name evidence="3" type="ORF">DIS24_g6763</name>
</gene>
<dbReference type="PROSITE" id="PS50011">
    <property type="entry name" value="PROTEIN_KINASE_DOM"/>
    <property type="match status" value="1"/>
</dbReference>
<reference evidence="3" key="1">
    <citation type="submission" date="2023-06" db="EMBL/GenBank/DDBJ databases">
        <title>Multi-omics analyses reveal the molecular pathogenesis toolkit of Lasiodiplodia hormozganensis, a cross-kingdom pathogen.</title>
        <authorList>
            <person name="Felix C."/>
            <person name="Meneses R."/>
            <person name="Goncalves M.F.M."/>
            <person name="Tilleman L."/>
            <person name="Duarte A.S."/>
            <person name="Jorrin-Novo J.V."/>
            <person name="Van De Peer Y."/>
            <person name="Deforce D."/>
            <person name="Van Nieuwerburgh F."/>
            <person name="Esteves A.C."/>
            <person name="Alves A."/>
        </authorList>
    </citation>
    <scope>NUCLEOTIDE SEQUENCE</scope>
    <source>
        <strain evidence="3">CBS 339.90</strain>
    </source>
</reference>
<name>A0AA39YDA1_9PEZI</name>
<dbReference type="SUPFAM" id="SSF56112">
    <property type="entry name" value="Protein kinase-like (PK-like)"/>
    <property type="match status" value="1"/>
</dbReference>
<organism evidence="3 4">
    <name type="scientific">Lasiodiplodia hormozganensis</name>
    <dbReference type="NCBI Taxonomy" id="869390"/>
    <lineage>
        <taxon>Eukaryota</taxon>
        <taxon>Fungi</taxon>
        <taxon>Dikarya</taxon>
        <taxon>Ascomycota</taxon>
        <taxon>Pezizomycotina</taxon>
        <taxon>Dothideomycetes</taxon>
        <taxon>Dothideomycetes incertae sedis</taxon>
        <taxon>Botryosphaeriales</taxon>
        <taxon>Botryosphaeriaceae</taxon>
        <taxon>Lasiodiplodia</taxon>
    </lineage>
</organism>
<dbReference type="Pfam" id="PF00069">
    <property type="entry name" value="Pkinase"/>
    <property type="match status" value="1"/>
</dbReference>
<dbReference type="PANTHER" id="PTHR24359">
    <property type="entry name" value="SERINE/THREONINE-PROTEIN KINASE SBK1"/>
    <property type="match status" value="1"/>
</dbReference>
<protein>
    <submittedName>
        <fullName evidence="3">Phosphorylase b kinase gamma catalytic chain</fullName>
    </submittedName>
</protein>
<keyword evidence="3" id="KW-0808">Transferase</keyword>
<dbReference type="AlphaFoldDB" id="A0AA39YDA1"/>
<keyword evidence="4" id="KW-1185">Reference proteome</keyword>
<comment type="caution">
    <text evidence="3">The sequence shown here is derived from an EMBL/GenBank/DDBJ whole genome shotgun (WGS) entry which is preliminary data.</text>
</comment>
<dbReference type="InterPro" id="IPR000719">
    <property type="entry name" value="Prot_kinase_dom"/>
</dbReference>
<dbReference type="GO" id="GO:0005524">
    <property type="term" value="F:ATP binding"/>
    <property type="evidence" value="ECO:0007669"/>
    <property type="project" value="InterPro"/>
</dbReference>
<evidence type="ECO:0000313" key="4">
    <source>
        <dbReference type="Proteomes" id="UP001175001"/>
    </source>
</evidence>
<keyword evidence="3" id="KW-0418">Kinase</keyword>
<dbReference type="PANTHER" id="PTHR24359:SF1">
    <property type="entry name" value="INHIBITOR OF NUCLEAR FACTOR KAPPA-B KINASE EPSILON SUBUNIT HOMOLOG 1-RELATED"/>
    <property type="match status" value="1"/>
</dbReference>
<dbReference type="GO" id="GO:0004674">
    <property type="term" value="F:protein serine/threonine kinase activity"/>
    <property type="evidence" value="ECO:0007669"/>
    <property type="project" value="TreeGrafter"/>
</dbReference>
<evidence type="ECO:0000313" key="3">
    <source>
        <dbReference type="EMBL" id="KAK0650536.1"/>
    </source>
</evidence>
<dbReference type="Gene3D" id="1.10.510.10">
    <property type="entry name" value="Transferase(Phosphotransferase) domain 1"/>
    <property type="match status" value="1"/>
</dbReference>
<feature type="domain" description="Protein kinase" evidence="2">
    <location>
        <begin position="71"/>
        <end position="395"/>
    </location>
</feature>
<dbReference type="Proteomes" id="UP001175001">
    <property type="component" value="Unassembled WGS sequence"/>
</dbReference>
<feature type="region of interest" description="Disordered" evidence="1">
    <location>
        <begin position="1"/>
        <end position="26"/>
    </location>
</feature>
<sequence length="395" mass="45308">MGSTAGLWDSRFDGTTSSKPSLIDQSNSRFIDDSGESVAFYKSRENDHDVDIGDILAATKSELPFIGPRFLTFDRRLGNGTSFQVNRELYTKPLEQPYYVAVKHLQPKSRAEHLKHLYANVMRELRVLMHPPLKGHPCFIPAIGYGWTNQPMADSRPYLIMDYSEQGTLDKYLTNISLLSRRQLRELALDVAVGIRELHRNGFIHGDVKSENILVFESLSADRPHVAKLADFGAAFHRSDVEERGHRYLGTPRYNPPEMQESWKKVPFVPGPMEDAVAKIPELSTFESYKRADVYSFGLLLWEIMHKGRRFFDPAWANPGETQLDCLRRMFENDTDELRRRLYDSFDQSLDSIDDLREEYLVLTVAEAFLICVRDIPKLRPDMEEVVNVLSAGTK</sequence>
<dbReference type="InterPro" id="IPR011009">
    <property type="entry name" value="Kinase-like_dom_sf"/>
</dbReference>
<dbReference type="CDD" id="cd00180">
    <property type="entry name" value="PKc"/>
    <property type="match status" value="1"/>
</dbReference>
<proteinExistence type="predicted"/>
<dbReference type="InterPro" id="IPR008271">
    <property type="entry name" value="Ser/Thr_kinase_AS"/>
</dbReference>
<accession>A0AA39YDA1</accession>